<protein>
    <submittedName>
        <fullName evidence="1">Uncharacterized protein</fullName>
    </submittedName>
</protein>
<dbReference type="Proteomes" id="UP000076532">
    <property type="component" value="Unassembled WGS sequence"/>
</dbReference>
<dbReference type="AlphaFoldDB" id="A0A166RPK2"/>
<organism evidence="1 2">
    <name type="scientific">Athelia psychrophila</name>
    <dbReference type="NCBI Taxonomy" id="1759441"/>
    <lineage>
        <taxon>Eukaryota</taxon>
        <taxon>Fungi</taxon>
        <taxon>Dikarya</taxon>
        <taxon>Basidiomycota</taxon>
        <taxon>Agaricomycotina</taxon>
        <taxon>Agaricomycetes</taxon>
        <taxon>Agaricomycetidae</taxon>
        <taxon>Atheliales</taxon>
        <taxon>Atheliaceae</taxon>
        <taxon>Athelia</taxon>
    </lineage>
</organism>
<evidence type="ECO:0000313" key="2">
    <source>
        <dbReference type="Proteomes" id="UP000076532"/>
    </source>
</evidence>
<sequence length="135" mass="15324">MIVDEEDLDKLARQFPDINRLTSRAVLDYCCGLDTILRVVLGQSRDQDQEDGESNGPPWSNLQTIAVAASFTFLNTALLSLVSRLKHTNHPLCRLLISNTAFDDDADEGIMEQLRELVEIEDFTEDWPTPFERGR</sequence>
<proteinExistence type="predicted"/>
<reference evidence="1 2" key="1">
    <citation type="journal article" date="2016" name="Mol. Biol. Evol.">
        <title>Comparative Genomics of Early-Diverging Mushroom-Forming Fungi Provides Insights into the Origins of Lignocellulose Decay Capabilities.</title>
        <authorList>
            <person name="Nagy L.G."/>
            <person name="Riley R."/>
            <person name="Tritt A."/>
            <person name="Adam C."/>
            <person name="Daum C."/>
            <person name="Floudas D."/>
            <person name="Sun H."/>
            <person name="Yadav J.S."/>
            <person name="Pangilinan J."/>
            <person name="Larsson K.H."/>
            <person name="Matsuura K."/>
            <person name="Barry K."/>
            <person name="Labutti K."/>
            <person name="Kuo R."/>
            <person name="Ohm R.A."/>
            <person name="Bhattacharya S.S."/>
            <person name="Shirouzu T."/>
            <person name="Yoshinaga Y."/>
            <person name="Martin F.M."/>
            <person name="Grigoriev I.V."/>
            <person name="Hibbett D.S."/>
        </authorList>
    </citation>
    <scope>NUCLEOTIDE SEQUENCE [LARGE SCALE GENOMIC DNA]</scope>
    <source>
        <strain evidence="1 2">CBS 109695</strain>
    </source>
</reference>
<accession>A0A166RPK2</accession>
<evidence type="ECO:0000313" key="1">
    <source>
        <dbReference type="EMBL" id="KZP28505.1"/>
    </source>
</evidence>
<dbReference type="EMBL" id="KV417503">
    <property type="protein sequence ID" value="KZP28505.1"/>
    <property type="molecule type" value="Genomic_DNA"/>
</dbReference>
<keyword evidence="2" id="KW-1185">Reference proteome</keyword>
<gene>
    <name evidence="1" type="ORF">FIBSPDRAFT_927616</name>
</gene>
<name>A0A166RPK2_9AGAM</name>